<protein>
    <submittedName>
        <fullName evidence="2">Uncharacterized protein</fullName>
    </submittedName>
</protein>
<organism evidence="2">
    <name type="scientific">Arion vulgaris</name>
    <dbReference type="NCBI Taxonomy" id="1028688"/>
    <lineage>
        <taxon>Eukaryota</taxon>
        <taxon>Metazoa</taxon>
        <taxon>Spiralia</taxon>
        <taxon>Lophotrochozoa</taxon>
        <taxon>Mollusca</taxon>
        <taxon>Gastropoda</taxon>
        <taxon>Heterobranchia</taxon>
        <taxon>Euthyneura</taxon>
        <taxon>Panpulmonata</taxon>
        <taxon>Eupulmonata</taxon>
        <taxon>Stylommatophora</taxon>
        <taxon>Helicina</taxon>
        <taxon>Arionoidea</taxon>
        <taxon>Arionidae</taxon>
        <taxon>Arion</taxon>
    </lineage>
</organism>
<sequence>HTIGHSVQSIHLVKDSEFIQLQQCIGKEDDQYGSEMNNILNKKETDNTTEQSDRQSSIRSFLTNVQGTSEAENTNRLYSES</sequence>
<accession>A0A0B6YGE4</accession>
<feature type="non-terminal residue" evidence="2">
    <location>
        <position position="1"/>
    </location>
</feature>
<name>A0A0B6YGE4_9EUPU</name>
<dbReference type="EMBL" id="HACG01007710">
    <property type="protein sequence ID" value="CEK54575.1"/>
    <property type="molecule type" value="Transcribed_RNA"/>
</dbReference>
<feature type="compositionally biased region" description="Polar residues" evidence="1">
    <location>
        <begin position="48"/>
        <end position="81"/>
    </location>
</feature>
<feature type="non-terminal residue" evidence="2">
    <location>
        <position position="81"/>
    </location>
</feature>
<reference evidence="2" key="1">
    <citation type="submission" date="2014-12" db="EMBL/GenBank/DDBJ databases">
        <title>Insight into the proteome of Arion vulgaris.</title>
        <authorList>
            <person name="Aradska J."/>
            <person name="Bulat T."/>
            <person name="Smidak R."/>
            <person name="Sarate P."/>
            <person name="Gangsoo J."/>
            <person name="Sialana F."/>
            <person name="Bilban M."/>
            <person name="Lubec G."/>
        </authorList>
    </citation>
    <scope>NUCLEOTIDE SEQUENCE</scope>
    <source>
        <tissue evidence="2">Skin</tissue>
    </source>
</reference>
<evidence type="ECO:0000256" key="1">
    <source>
        <dbReference type="SAM" id="MobiDB-lite"/>
    </source>
</evidence>
<dbReference type="AlphaFoldDB" id="A0A0B6YGE4"/>
<feature type="region of interest" description="Disordered" evidence="1">
    <location>
        <begin position="41"/>
        <end position="81"/>
    </location>
</feature>
<proteinExistence type="predicted"/>
<evidence type="ECO:0000313" key="2">
    <source>
        <dbReference type="EMBL" id="CEK54575.1"/>
    </source>
</evidence>
<gene>
    <name evidence="2" type="primary">ORF23154</name>
</gene>